<dbReference type="InterPro" id="IPR001279">
    <property type="entry name" value="Metallo-B-lactamas"/>
</dbReference>
<feature type="chain" id="PRO_5043380729" evidence="2">
    <location>
        <begin position="21"/>
        <end position="304"/>
    </location>
</feature>
<accession>A0AAU7NZX6</accession>
<evidence type="ECO:0000256" key="2">
    <source>
        <dbReference type="SAM" id="SignalP"/>
    </source>
</evidence>
<evidence type="ECO:0000313" key="5">
    <source>
        <dbReference type="Proteomes" id="UP001225378"/>
    </source>
</evidence>
<dbReference type="InterPro" id="IPR036866">
    <property type="entry name" value="RibonucZ/Hydroxyglut_hydro"/>
</dbReference>
<gene>
    <name evidence="4" type="ORF">Q9L42_014570</name>
</gene>
<protein>
    <submittedName>
        <fullName evidence="4">Quinoprotein relay system zinc metallohydrolase 2</fullName>
    </submittedName>
</protein>
<dbReference type="SUPFAM" id="SSF56281">
    <property type="entry name" value="Metallo-hydrolase/oxidoreductase"/>
    <property type="match status" value="1"/>
</dbReference>
<dbReference type="InterPro" id="IPR030829">
    <property type="entry name" value="SoxH-rel_PQQ_2"/>
</dbReference>
<organism evidence="4 5">
    <name type="scientific">Methylomarinum roseum</name>
    <dbReference type="NCBI Taxonomy" id="3067653"/>
    <lineage>
        <taxon>Bacteria</taxon>
        <taxon>Pseudomonadati</taxon>
        <taxon>Pseudomonadota</taxon>
        <taxon>Gammaproteobacteria</taxon>
        <taxon>Methylococcales</taxon>
        <taxon>Methylococcaceae</taxon>
        <taxon>Methylomarinum</taxon>
    </lineage>
</organism>
<name>A0AAU7NZX6_9GAMM</name>
<dbReference type="RefSeq" id="WP_305910185.1">
    <property type="nucleotide sequence ID" value="NZ_CP157743.1"/>
</dbReference>
<dbReference type="CDD" id="cd16282">
    <property type="entry name" value="metallo-hydrolase-like_MBL-fold"/>
    <property type="match status" value="1"/>
</dbReference>
<dbReference type="NCBIfam" id="TIGR04559">
    <property type="entry name" value="SoxH_rel_PQQ_2"/>
    <property type="match status" value="1"/>
</dbReference>
<dbReference type="KEGG" id="mech:Q9L42_014570"/>
<dbReference type="PANTHER" id="PTHR42951:SF4">
    <property type="entry name" value="ACYL-COENZYME A THIOESTERASE MBLAC2"/>
    <property type="match status" value="1"/>
</dbReference>
<evidence type="ECO:0000259" key="3">
    <source>
        <dbReference type="SMART" id="SM00849"/>
    </source>
</evidence>
<dbReference type="SMART" id="SM00849">
    <property type="entry name" value="Lactamase_B"/>
    <property type="match status" value="1"/>
</dbReference>
<reference evidence="4 5" key="1">
    <citation type="journal article" date="2024" name="Microbiology">
        <title>Methylomarinum rosea sp. nov., a novel halophilic methanotrophic bacterium from the hypersaline Lake Elton.</title>
        <authorList>
            <person name="Suleimanov R.Z."/>
            <person name="Oshkin I.Y."/>
            <person name="Danilova O.V."/>
            <person name="Suzina N.E."/>
            <person name="Dedysh S.N."/>
        </authorList>
    </citation>
    <scope>NUCLEOTIDE SEQUENCE [LARGE SCALE GENOMIC DNA]</scope>
    <source>
        <strain evidence="4 5">Ch1-1</strain>
    </source>
</reference>
<dbReference type="GO" id="GO:0017001">
    <property type="term" value="P:antibiotic catabolic process"/>
    <property type="evidence" value="ECO:0007669"/>
    <property type="project" value="UniProtKB-ARBA"/>
</dbReference>
<dbReference type="PANTHER" id="PTHR42951">
    <property type="entry name" value="METALLO-BETA-LACTAMASE DOMAIN-CONTAINING"/>
    <property type="match status" value="1"/>
</dbReference>
<dbReference type="Pfam" id="PF00753">
    <property type="entry name" value="Lactamase_B"/>
    <property type="match status" value="1"/>
</dbReference>
<dbReference type="AlphaFoldDB" id="A0AAU7NZX6"/>
<sequence length="304" mass="34095">MRILLSLVLLMISPLSQAQAALTVEQVAPGIYLHFGEHQLPDRNNHGAIANIGFIIGDQCVAVIDSGGNPQQGAALKKAIEATTDTPVCYVINTHVHPDHIYGNAAFKAENVHFIGHYKLARAMVTRGQYYIDKAAEQLDIELTADNLIAPDMPVKKHMTINLGNRELVLTAHRTAHTDNDLTVYDKKTDTLWLADLLFIDHLPVIDGSLKGWLAELERLEKQDYHYVIPGHGPLVTDWPAAMQPQKKYLTLLLHEIRAMIAQGKFIEEAVKTVGRSERQNWKLFDQFHAKNVTTAFAELEWED</sequence>
<evidence type="ECO:0000313" key="4">
    <source>
        <dbReference type="EMBL" id="XBS22591.1"/>
    </source>
</evidence>
<proteinExistence type="inferred from homology"/>
<evidence type="ECO:0000256" key="1">
    <source>
        <dbReference type="ARBA" id="ARBA00005250"/>
    </source>
</evidence>
<dbReference type="InterPro" id="IPR050855">
    <property type="entry name" value="NDM-1-like"/>
</dbReference>
<comment type="similarity">
    <text evidence="1">Belongs to the metallo-beta-lactamase superfamily. Class-B beta-lactamase family.</text>
</comment>
<dbReference type="EMBL" id="CP157743">
    <property type="protein sequence ID" value="XBS22591.1"/>
    <property type="molecule type" value="Genomic_DNA"/>
</dbReference>
<feature type="domain" description="Metallo-beta-lactamase" evidence="3">
    <location>
        <begin position="49"/>
        <end position="232"/>
    </location>
</feature>
<keyword evidence="2" id="KW-0732">Signal</keyword>
<feature type="signal peptide" evidence="2">
    <location>
        <begin position="1"/>
        <end position="20"/>
    </location>
</feature>
<keyword evidence="5" id="KW-1185">Reference proteome</keyword>
<dbReference type="Proteomes" id="UP001225378">
    <property type="component" value="Chromosome"/>
</dbReference>
<dbReference type="Gene3D" id="3.60.15.10">
    <property type="entry name" value="Ribonuclease Z/Hydroxyacylglutathione hydrolase-like"/>
    <property type="match status" value="1"/>
</dbReference>